<dbReference type="Proteomes" id="UP000095662">
    <property type="component" value="Unassembled WGS sequence"/>
</dbReference>
<gene>
    <name evidence="2" type="ORF">ERS852540_02280</name>
</gene>
<keyword evidence="1" id="KW-0812">Transmembrane</keyword>
<keyword evidence="1" id="KW-0472">Membrane</keyword>
<evidence type="ECO:0000313" key="3">
    <source>
        <dbReference type="Proteomes" id="UP000095662"/>
    </source>
</evidence>
<dbReference type="AlphaFoldDB" id="A0A175A581"/>
<dbReference type="EMBL" id="CZBY01000023">
    <property type="protein sequence ID" value="CUQ91181.1"/>
    <property type="molecule type" value="Genomic_DNA"/>
</dbReference>
<feature type="transmembrane region" description="Helical" evidence="1">
    <location>
        <begin position="212"/>
        <end position="234"/>
    </location>
</feature>
<keyword evidence="1" id="KW-1133">Transmembrane helix</keyword>
<evidence type="ECO:0000256" key="1">
    <source>
        <dbReference type="SAM" id="Phobius"/>
    </source>
</evidence>
<accession>A0A175A581</accession>
<proteinExistence type="predicted"/>
<protein>
    <submittedName>
        <fullName evidence="2">Uncharacterized protein</fullName>
    </submittedName>
</protein>
<feature type="transmembrane region" description="Helical" evidence="1">
    <location>
        <begin position="183"/>
        <end position="200"/>
    </location>
</feature>
<evidence type="ECO:0000313" key="2">
    <source>
        <dbReference type="EMBL" id="CUQ91181.1"/>
    </source>
</evidence>
<reference evidence="2 3" key="1">
    <citation type="submission" date="2015-09" db="EMBL/GenBank/DDBJ databases">
        <authorList>
            <consortium name="Pathogen Informatics"/>
        </authorList>
    </citation>
    <scope>NUCLEOTIDE SEQUENCE [LARGE SCALE GENOMIC DNA]</scope>
    <source>
        <strain evidence="2 3">2789STDY5834928</strain>
    </source>
</reference>
<feature type="transmembrane region" description="Helical" evidence="1">
    <location>
        <begin position="157"/>
        <end position="177"/>
    </location>
</feature>
<feature type="transmembrane region" description="Helical" evidence="1">
    <location>
        <begin position="266"/>
        <end position="288"/>
    </location>
</feature>
<organism evidence="2 3">
    <name type="scientific">[Eubacterium] siraeum</name>
    <dbReference type="NCBI Taxonomy" id="39492"/>
    <lineage>
        <taxon>Bacteria</taxon>
        <taxon>Bacillati</taxon>
        <taxon>Bacillota</taxon>
        <taxon>Clostridia</taxon>
        <taxon>Eubacteriales</taxon>
        <taxon>Oscillospiraceae</taxon>
        <taxon>Oscillospiraceae incertae sedis</taxon>
    </lineage>
</organism>
<name>A0A175A581_9FIRM</name>
<sequence length="297" mass="33245">MIFSELSLIEKETGLKYDPETATLSGVKNGVPVVVFDNDKKHRFDIVCGAVITERQFGRIYIMAERFPKKTMLGIENVDGCVNIYCKGYNLMQENLPLLIEFLEKLTAYLKSEMRKTTPIQVAKVLELEDYTILTKHIRSDGTVRPPYNIRGTVKGILGGLLGLPIGCAIFVVFIMMSDLVGWLGGIIMSAAVISLYTVFSKKLKTVDCIMTAILTFAGWALSNGFAYLFQIFLKEQEAGNTVNINGILADLANYSMKYTEIAGNLMNRLIITFIFVVAGAIGSYIFYYKHHTKDMY</sequence>